<protein>
    <recommendedName>
        <fullName evidence="8">Major facilitator superfamily (MFS) profile domain-containing protein</fullName>
    </recommendedName>
</protein>
<gene>
    <name evidence="9" type="ORF">CKM354_000930200</name>
</gene>
<name>A0A9P3CKJ5_9PEZI</name>
<feature type="transmembrane region" description="Helical" evidence="7">
    <location>
        <begin position="533"/>
        <end position="558"/>
    </location>
</feature>
<keyword evidence="3 7" id="KW-0812">Transmembrane</keyword>
<dbReference type="FunFam" id="1.20.1250.20:FF:000082">
    <property type="entry name" value="MFS multidrug transporter, putative"/>
    <property type="match status" value="1"/>
</dbReference>
<dbReference type="PROSITE" id="PS50850">
    <property type="entry name" value="MFS"/>
    <property type="match status" value="1"/>
</dbReference>
<dbReference type="Pfam" id="PF07690">
    <property type="entry name" value="MFS_1"/>
    <property type="match status" value="1"/>
</dbReference>
<dbReference type="InterPro" id="IPR011701">
    <property type="entry name" value="MFS"/>
</dbReference>
<feature type="compositionally biased region" description="Basic and acidic residues" evidence="6">
    <location>
        <begin position="1"/>
        <end position="21"/>
    </location>
</feature>
<dbReference type="AlphaFoldDB" id="A0A9P3CKJ5"/>
<dbReference type="GO" id="GO:0022857">
    <property type="term" value="F:transmembrane transporter activity"/>
    <property type="evidence" value="ECO:0007669"/>
    <property type="project" value="InterPro"/>
</dbReference>
<reference evidence="9 10" key="1">
    <citation type="submission" date="2021-01" db="EMBL/GenBank/DDBJ databases">
        <title>Cercospora kikuchii MAFF 305040 whole genome shotgun sequence.</title>
        <authorList>
            <person name="Kashiwa T."/>
            <person name="Suzuki T."/>
        </authorList>
    </citation>
    <scope>NUCLEOTIDE SEQUENCE [LARGE SCALE GENOMIC DNA]</scope>
    <source>
        <strain evidence="9 10">MAFF 305040</strain>
    </source>
</reference>
<feature type="region of interest" description="Disordered" evidence="6">
    <location>
        <begin position="580"/>
        <end position="607"/>
    </location>
</feature>
<keyword evidence="10" id="KW-1185">Reference proteome</keyword>
<sequence length="607" mass="66938">MSAEKAHHGEHAKPETRHGMENRTGIITGDNTDAGAQNFPAKATSTNNRESESHTESSKEELLSRKTSHNSLPTSRPTSAEQRRGNGQHHANYNLYDDPYSGKQIIAFSKDDPDSPYNWSRGKKTHVLLTCMALVLNSTIGSALPSGASQQIGEYFNITSQSLLVLPVSIYLIGYVLGPLCFAPLSESYGRRWIVIATFVVFTMFHLGCALAPSFESLIVMRLLVGIGASTPVSVIGGIYADIYSTPKARGRAVTSFMAATTWGPLAGPIISGFVAPVSWRWAFWSGFIIAGATWPAVIFLPETYGPVLLKRKAEIARRETGNEKIVAPIELEDQSWAEFVTVVLTRPVRMFLFEWIVLFSCLYLSVAYAIFYMFFQAYPIIFGGIYGFNAGETGLTFIPIGIGAMLAGFVYIWWEHYLERARAKSPPPAWSQQEEYVRLPIALLGAPLFAISLFWLGWTARPGIHWIVPTLSALPFGVGFLLIFMAIVNYVVDAYQPGRQAGFAASAMGALSCSRAIFGVVLPFAARPMYETLGVAWACSLLGFLSMVMGAVPFVFLKYGAKIRENSKLCQELKSKTAEYEDKERRLEERQSQLSSHVHGGPEKQV</sequence>
<feature type="transmembrane region" description="Helical" evidence="7">
    <location>
        <begin position="127"/>
        <end position="144"/>
    </location>
</feature>
<accession>A0A9P3CKJ5</accession>
<evidence type="ECO:0000256" key="7">
    <source>
        <dbReference type="SAM" id="Phobius"/>
    </source>
</evidence>
<dbReference type="Proteomes" id="UP000825890">
    <property type="component" value="Unassembled WGS sequence"/>
</dbReference>
<evidence type="ECO:0000256" key="5">
    <source>
        <dbReference type="ARBA" id="ARBA00023136"/>
    </source>
</evidence>
<dbReference type="PANTHER" id="PTHR23502">
    <property type="entry name" value="MAJOR FACILITATOR SUPERFAMILY"/>
    <property type="match status" value="1"/>
</dbReference>
<evidence type="ECO:0000256" key="4">
    <source>
        <dbReference type="ARBA" id="ARBA00022989"/>
    </source>
</evidence>
<dbReference type="GeneID" id="68294877"/>
<feature type="transmembrane region" description="Helical" evidence="7">
    <location>
        <begin position="219"/>
        <end position="241"/>
    </location>
</feature>
<dbReference type="GO" id="GO:0005886">
    <property type="term" value="C:plasma membrane"/>
    <property type="evidence" value="ECO:0007669"/>
    <property type="project" value="TreeGrafter"/>
</dbReference>
<proteinExistence type="inferred from homology"/>
<feature type="transmembrane region" description="Helical" evidence="7">
    <location>
        <begin position="356"/>
        <end position="376"/>
    </location>
</feature>
<evidence type="ECO:0000256" key="2">
    <source>
        <dbReference type="ARBA" id="ARBA00008335"/>
    </source>
</evidence>
<evidence type="ECO:0000313" key="10">
    <source>
        <dbReference type="Proteomes" id="UP000825890"/>
    </source>
</evidence>
<dbReference type="Gene3D" id="1.20.1250.20">
    <property type="entry name" value="MFS general substrate transporter like domains"/>
    <property type="match status" value="1"/>
</dbReference>
<feature type="transmembrane region" description="Helical" evidence="7">
    <location>
        <begin position="164"/>
        <end position="186"/>
    </location>
</feature>
<dbReference type="CDD" id="cd17323">
    <property type="entry name" value="MFS_Tpo1_MDR_like"/>
    <property type="match status" value="1"/>
</dbReference>
<dbReference type="EMBL" id="BOLY01000006">
    <property type="protein sequence ID" value="GIZ46164.1"/>
    <property type="molecule type" value="Genomic_DNA"/>
</dbReference>
<feature type="compositionally biased region" description="Polar residues" evidence="6">
    <location>
        <begin position="69"/>
        <end position="80"/>
    </location>
</feature>
<feature type="domain" description="Major facilitator superfamily (MFS) profile" evidence="8">
    <location>
        <begin position="126"/>
        <end position="563"/>
    </location>
</feature>
<feature type="transmembrane region" description="Helical" evidence="7">
    <location>
        <begin position="436"/>
        <end position="459"/>
    </location>
</feature>
<keyword evidence="4 7" id="KW-1133">Transmembrane helix</keyword>
<dbReference type="OrthoDB" id="5141738at2759"/>
<dbReference type="SUPFAM" id="SSF103473">
    <property type="entry name" value="MFS general substrate transporter"/>
    <property type="match status" value="1"/>
</dbReference>
<feature type="compositionally biased region" description="Basic and acidic residues" evidence="6">
    <location>
        <begin position="580"/>
        <end position="592"/>
    </location>
</feature>
<feature type="transmembrane region" description="Helical" evidence="7">
    <location>
        <begin position="193"/>
        <end position="213"/>
    </location>
</feature>
<feature type="transmembrane region" description="Helical" evidence="7">
    <location>
        <begin position="465"/>
        <end position="492"/>
    </location>
</feature>
<evidence type="ECO:0000256" key="1">
    <source>
        <dbReference type="ARBA" id="ARBA00004141"/>
    </source>
</evidence>
<evidence type="ECO:0000256" key="3">
    <source>
        <dbReference type="ARBA" id="ARBA00022692"/>
    </source>
</evidence>
<comment type="similarity">
    <text evidence="2">Belongs to the major facilitator superfamily.</text>
</comment>
<feature type="transmembrane region" description="Helical" evidence="7">
    <location>
        <begin position="282"/>
        <end position="302"/>
    </location>
</feature>
<evidence type="ECO:0000259" key="8">
    <source>
        <dbReference type="PROSITE" id="PS50850"/>
    </source>
</evidence>
<feature type="compositionally biased region" description="Basic and acidic residues" evidence="6">
    <location>
        <begin position="49"/>
        <end position="64"/>
    </location>
</feature>
<organism evidence="9 10">
    <name type="scientific">Cercospora kikuchii</name>
    <dbReference type="NCBI Taxonomy" id="84275"/>
    <lineage>
        <taxon>Eukaryota</taxon>
        <taxon>Fungi</taxon>
        <taxon>Dikarya</taxon>
        <taxon>Ascomycota</taxon>
        <taxon>Pezizomycotina</taxon>
        <taxon>Dothideomycetes</taxon>
        <taxon>Dothideomycetidae</taxon>
        <taxon>Mycosphaerellales</taxon>
        <taxon>Mycosphaerellaceae</taxon>
        <taxon>Cercospora</taxon>
    </lineage>
</organism>
<evidence type="ECO:0000313" key="9">
    <source>
        <dbReference type="EMBL" id="GIZ46164.1"/>
    </source>
</evidence>
<feature type="region of interest" description="Disordered" evidence="6">
    <location>
        <begin position="1"/>
        <end position="94"/>
    </location>
</feature>
<feature type="transmembrane region" description="Helical" evidence="7">
    <location>
        <begin position="253"/>
        <end position="276"/>
    </location>
</feature>
<dbReference type="InterPro" id="IPR036259">
    <property type="entry name" value="MFS_trans_sf"/>
</dbReference>
<dbReference type="RefSeq" id="XP_044660651.1">
    <property type="nucleotide sequence ID" value="XM_044804716.1"/>
</dbReference>
<dbReference type="PANTHER" id="PTHR23502:SF74">
    <property type="entry name" value="MAJOR FACILITATOR SUPERFAMILY (MFS) PROFILE DOMAIN-CONTAINING PROTEIN"/>
    <property type="match status" value="1"/>
</dbReference>
<keyword evidence="5 7" id="KW-0472">Membrane</keyword>
<comment type="caution">
    <text evidence="9">The sequence shown here is derived from an EMBL/GenBank/DDBJ whole genome shotgun (WGS) entry which is preliminary data.</text>
</comment>
<evidence type="ECO:0000256" key="6">
    <source>
        <dbReference type="SAM" id="MobiDB-lite"/>
    </source>
</evidence>
<feature type="transmembrane region" description="Helical" evidence="7">
    <location>
        <begin position="504"/>
        <end position="527"/>
    </location>
</feature>
<feature type="transmembrane region" description="Helical" evidence="7">
    <location>
        <begin position="396"/>
        <end position="415"/>
    </location>
</feature>
<comment type="subcellular location">
    <subcellularLocation>
        <location evidence="1">Membrane</location>
        <topology evidence="1">Multi-pass membrane protein</topology>
    </subcellularLocation>
</comment>
<dbReference type="InterPro" id="IPR020846">
    <property type="entry name" value="MFS_dom"/>
</dbReference>